<accession>A0A1T1D2K6</accession>
<dbReference type="AlphaFoldDB" id="A0A1T1D2K6"/>
<evidence type="ECO:0000313" key="2">
    <source>
        <dbReference type="Proteomes" id="UP000242590"/>
    </source>
</evidence>
<reference evidence="1 2" key="1">
    <citation type="submission" date="2017-02" db="EMBL/GenBank/DDBJ databases">
        <title>Draft Genome Sequences of 'Candidatus Synechococcus spongiarum', Cyanobacterial Symbionts of the Mediterranean Sponge Aplysina aerophoba from two locations.</title>
        <authorList>
            <person name="Slaby B.M."/>
            <person name="Hentschel U."/>
        </authorList>
    </citation>
    <scope>NUCLEOTIDE SEQUENCE [LARGE SCALE GENOMIC DNA]</scope>
    <source>
        <strain evidence="1">LMB bulk15N</strain>
    </source>
</reference>
<comment type="caution">
    <text evidence="1">The sequence shown here is derived from an EMBL/GenBank/DDBJ whole genome shotgun (WGS) entry which is preliminary data.</text>
</comment>
<proteinExistence type="predicted"/>
<dbReference type="EMBL" id="MWLE01000059">
    <property type="protein sequence ID" value="OOV35096.1"/>
    <property type="molecule type" value="Genomic_DNA"/>
</dbReference>
<evidence type="ECO:0000313" key="1">
    <source>
        <dbReference type="EMBL" id="OOV35096.1"/>
    </source>
</evidence>
<gene>
    <name evidence="1" type="ORF">BV53_04460</name>
</gene>
<name>A0A1T1D2K6_9SYNE</name>
<organism evidence="1 2">
    <name type="scientific">Candidatus Synechococcus spongiarum LMB bulk15N</name>
    <dbReference type="NCBI Taxonomy" id="1943583"/>
    <lineage>
        <taxon>Bacteria</taxon>
        <taxon>Bacillati</taxon>
        <taxon>Cyanobacteriota</taxon>
        <taxon>Cyanophyceae</taxon>
        <taxon>Synechococcales</taxon>
        <taxon>Synechococcaceae</taxon>
        <taxon>Synechococcus</taxon>
    </lineage>
</organism>
<dbReference type="Proteomes" id="UP000242590">
    <property type="component" value="Unassembled WGS sequence"/>
</dbReference>
<sequence length="168" mass="16710">GLVLGLALVALFSPAAAGVFRGLGAMGGATVGRTNLGFRDGSGSADGGFTNVRPVFSLVAVPLPAVFPVAGRSAVLSLTAVGRCGAFLSLAGRDGFLWSFWSAGDGLRAICAFVVAWPWSLSSDATTPGVDLRAVEACAGVGRGVGAALVFNRTVNALPVGLTCLEAG</sequence>
<feature type="non-terminal residue" evidence="1">
    <location>
        <position position="1"/>
    </location>
</feature>
<protein>
    <submittedName>
        <fullName evidence="1">Uncharacterized protein</fullName>
    </submittedName>
</protein>